<dbReference type="InterPro" id="IPR001646">
    <property type="entry name" value="5peptide_repeat"/>
</dbReference>
<comment type="caution">
    <text evidence="2">The sequence shown here is derived from an EMBL/GenBank/DDBJ whole genome shotgun (WGS) entry which is preliminary data.</text>
</comment>
<gene>
    <name evidence="2" type="ORF">CLV89_10813</name>
</gene>
<name>A0A2T1AE48_TRISK</name>
<dbReference type="Pfam" id="PF00805">
    <property type="entry name" value="Pentapeptide"/>
    <property type="match status" value="1"/>
</dbReference>
<sequence length="359" mass="40227">MKTLKSLAQRLKVEWQLTYAFGVEYSKLCLNSLARKRGKPEPYSVSKLWRKRGHKPVLVKQAGRLHIEFNALPKTVQAASIALLALFLFLLIFGAGFDWDGVTTELWGLLAEILVLGVVIFYINEKSQAAQIVARQHESISDFKYWKSDEAKFRILGAIRRLQHAGVWVVNLAGVTMSAVKLKEHDINKLDGSQLSGGHWSASIGVRTISDFEKVDFSDCSMRDVVFSQGDGMGFLGTRRHQRPQAFYTDCNFSECDLLGASFEQAKLAYTEEHPAETSEVVDEDEYGEPVYVQSHYGAFYNVELKDVSFKDAWLENVDFRDALDVEKADFSGARGVDSCLFSGDAIRRAVLNSSQVAS</sequence>
<accession>A0A2T1AE48</accession>
<evidence type="ECO:0000313" key="3">
    <source>
        <dbReference type="Proteomes" id="UP000237718"/>
    </source>
</evidence>
<reference evidence="2 3" key="1">
    <citation type="submission" date="2018-03" db="EMBL/GenBank/DDBJ databases">
        <title>Genomic Encyclopedia of Archaeal and Bacterial Type Strains, Phase II (KMG-II): from individual species to whole genera.</title>
        <authorList>
            <person name="Goeker M."/>
        </authorList>
    </citation>
    <scope>NUCLEOTIDE SEQUENCE [LARGE SCALE GENOMIC DNA]</scope>
    <source>
        <strain evidence="2 3">DSM 25328</strain>
    </source>
</reference>
<dbReference type="RefSeq" id="WP_106164140.1">
    <property type="nucleotide sequence ID" value="NZ_PVUF01000008.1"/>
</dbReference>
<feature type="transmembrane region" description="Helical" evidence="1">
    <location>
        <begin position="106"/>
        <end position="123"/>
    </location>
</feature>
<protein>
    <submittedName>
        <fullName evidence="2">Pentapeptide repeat protein</fullName>
    </submittedName>
</protein>
<proteinExistence type="predicted"/>
<dbReference type="EMBL" id="PVUF01000008">
    <property type="protein sequence ID" value="PRZ46869.1"/>
    <property type="molecule type" value="Genomic_DNA"/>
</dbReference>
<feature type="transmembrane region" description="Helical" evidence="1">
    <location>
        <begin position="75"/>
        <end position="94"/>
    </location>
</feature>
<keyword evidence="1" id="KW-1133">Transmembrane helix</keyword>
<keyword evidence="1" id="KW-0472">Membrane</keyword>
<dbReference type="AlphaFoldDB" id="A0A2T1AE48"/>
<dbReference type="SUPFAM" id="SSF141571">
    <property type="entry name" value="Pentapeptide repeat-like"/>
    <property type="match status" value="1"/>
</dbReference>
<dbReference type="OrthoDB" id="7853212at2"/>
<dbReference type="Proteomes" id="UP000237718">
    <property type="component" value="Unassembled WGS sequence"/>
</dbReference>
<evidence type="ECO:0000313" key="2">
    <source>
        <dbReference type="EMBL" id="PRZ46869.1"/>
    </source>
</evidence>
<dbReference type="Gene3D" id="2.160.20.80">
    <property type="entry name" value="E3 ubiquitin-protein ligase SopA"/>
    <property type="match status" value="1"/>
</dbReference>
<evidence type="ECO:0000256" key="1">
    <source>
        <dbReference type="SAM" id="Phobius"/>
    </source>
</evidence>
<organism evidence="2 3">
    <name type="scientific">Tritonibacter scottomollicae</name>
    <name type="common">Epibacterium scottomollicae</name>
    <dbReference type="NCBI Taxonomy" id="483013"/>
    <lineage>
        <taxon>Bacteria</taxon>
        <taxon>Pseudomonadati</taxon>
        <taxon>Pseudomonadota</taxon>
        <taxon>Alphaproteobacteria</taxon>
        <taxon>Rhodobacterales</taxon>
        <taxon>Paracoccaceae</taxon>
        <taxon>Tritonibacter</taxon>
    </lineage>
</organism>
<keyword evidence="1" id="KW-0812">Transmembrane</keyword>